<dbReference type="PANTHER" id="PTHR42939">
    <property type="entry name" value="ABC TRANSPORTER ATP-BINDING PROTEIN ALBC-RELATED"/>
    <property type="match status" value="1"/>
</dbReference>
<dbReference type="eggNOG" id="COG1131">
    <property type="taxonomic scope" value="Bacteria"/>
</dbReference>
<accession>V6IX15</accession>
<evidence type="ECO:0000313" key="5">
    <source>
        <dbReference type="EMBL" id="EST11805.1"/>
    </source>
</evidence>
<keyword evidence="1" id="KW-0813">Transport</keyword>
<dbReference type="InterPro" id="IPR051782">
    <property type="entry name" value="ABC_Transporter_VariousFunc"/>
</dbReference>
<feature type="domain" description="ABC transporter" evidence="4">
    <location>
        <begin position="6"/>
        <end position="229"/>
    </location>
</feature>
<dbReference type="GO" id="GO:0005524">
    <property type="term" value="F:ATP binding"/>
    <property type="evidence" value="ECO:0007669"/>
    <property type="project" value="UniProtKB-KW"/>
</dbReference>
<dbReference type="InterPro" id="IPR003593">
    <property type="entry name" value="AAA+_ATPase"/>
</dbReference>
<evidence type="ECO:0000259" key="4">
    <source>
        <dbReference type="PROSITE" id="PS50893"/>
    </source>
</evidence>
<evidence type="ECO:0000256" key="3">
    <source>
        <dbReference type="ARBA" id="ARBA00022840"/>
    </source>
</evidence>
<dbReference type="GO" id="GO:0016887">
    <property type="term" value="F:ATP hydrolysis activity"/>
    <property type="evidence" value="ECO:0007669"/>
    <property type="project" value="InterPro"/>
</dbReference>
<dbReference type="SMART" id="SM00382">
    <property type="entry name" value="AAA"/>
    <property type="match status" value="1"/>
</dbReference>
<dbReference type="RefSeq" id="WP_023510069.1">
    <property type="nucleotide sequence ID" value="NZ_AWTC01000008.1"/>
</dbReference>
<dbReference type="PROSITE" id="PS50893">
    <property type="entry name" value="ABC_TRANSPORTER_2"/>
    <property type="match status" value="1"/>
</dbReference>
<proteinExistence type="predicted"/>
<dbReference type="PATRIC" id="fig|1395513.3.peg.1824"/>
<name>V6IX15_9BACL</name>
<dbReference type="Proteomes" id="UP000018296">
    <property type="component" value="Unassembled WGS sequence"/>
</dbReference>
<dbReference type="STRING" id="1395513.P343_09050"/>
<dbReference type="AlphaFoldDB" id="V6IX15"/>
<comment type="caution">
    <text evidence="5">The sequence shown here is derived from an EMBL/GenBank/DDBJ whole genome shotgun (WGS) entry which is preliminary data.</text>
</comment>
<dbReference type="Pfam" id="PF00005">
    <property type="entry name" value="ABC_tran"/>
    <property type="match status" value="1"/>
</dbReference>
<dbReference type="Gene3D" id="3.40.50.300">
    <property type="entry name" value="P-loop containing nucleotide triphosphate hydrolases"/>
    <property type="match status" value="1"/>
</dbReference>
<dbReference type="EMBL" id="AWTC01000008">
    <property type="protein sequence ID" value="EST11805.1"/>
    <property type="molecule type" value="Genomic_DNA"/>
</dbReference>
<dbReference type="InterPro" id="IPR003439">
    <property type="entry name" value="ABC_transporter-like_ATP-bd"/>
</dbReference>
<reference evidence="5 6" key="1">
    <citation type="journal article" date="2013" name="Genome Announc.">
        <title>Genome Sequence of Sporolactobacillus laevolacticus DSM442, an Efficient Polymer-Grade D-Lactate Producer from Agricultural Waste Cottonseed as a Nitrogen Source.</title>
        <authorList>
            <person name="Wang H."/>
            <person name="Wang L."/>
            <person name="Ju J."/>
            <person name="Yu B."/>
            <person name="Ma Y."/>
        </authorList>
    </citation>
    <scope>NUCLEOTIDE SEQUENCE [LARGE SCALE GENOMIC DNA]</scope>
    <source>
        <strain evidence="5 6">DSM 442</strain>
    </source>
</reference>
<gene>
    <name evidence="5" type="ORF">P343_09050</name>
</gene>
<organism evidence="5 6">
    <name type="scientific">Sporolactobacillus laevolacticus DSM 442</name>
    <dbReference type="NCBI Taxonomy" id="1395513"/>
    <lineage>
        <taxon>Bacteria</taxon>
        <taxon>Bacillati</taxon>
        <taxon>Bacillota</taxon>
        <taxon>Bacilli</taxon>
        <taxon>Bacillales</taxon>
        <taxon>Sporolactobacillaceae</taxon>
        <taxon>Sporolactobacillus</taxon>
    </lineage>
</organism>
<dbReference type="PANTHER" id="PTHR42939:SF1">
    <property type="entry name" value="ABC TRANSPORTER ATP-BINDING PROTEIN ALBC-RELATED"/>
    <property type="match status" value="1"/>
</dbReference>
<dbReference type="SUPFAM" id="SSF52540">
    <property type="entry name" value="P-loop containing nucleoside triphosphate hydrolases"/>
    <property type="match status" value="1"/>
</dbReference>
<evidence type="ECO:0000256" key="1">
    <source>
        <dbReference type="ARBA" id="ARBA00022448"/>
    </source>
</evidence>
<protein>
    <submittedName>
        <fullName evidence="5">Multidrug ABC transporter ATPase</fullName>
    </submittedName>
</protein>
<sequence length="232" mass="25889">MTESIIVSEHLVKHYDKKRAIDDLSLTIKKGHVTAILGSNGAGKSTFFRMITGIVRPDSGTLSVLGENAGWHTNAKIAYLPDRARWYNNYTAEQSFDLAARLLLGFDKSEAIRFAELMRLPLDLKVDGMSKGQEARLMLILCIARNVPLVVLDEPFSGIDAASRERIMEALIDAISEKEQTLLISTHEIHEAEGLFDDVIFFQNGHVLLSGEAEELRRKYGSIDTLSRKLSD</sequence>
<dbReference type="OrthoDB" id="2290519at2"/>
<keyword evidence="2" id="KW-0547">Nucleotide-binding</keyword>
<evidence type="ECO:0000313" key="6">
    <source>
        <dbReference type="Proteomes" id="UP000018296"/>
    </source>
</evidence>
<keyword evidence="3" id="KW-0067">ATP-binding</keyword>
<evidence type="ECO:0000256" key="2">
    <source>
        <dbReference type="ARBA" id="ARBA00022741"/>
    </source>
</evidence>
<dbReference type="InterPro" id="IPR027417">
    <property type="entry name" value="P-loop_NTPase"/>
</dbReference>
<keyword evidence="6" id="KW-1185">Reference proteome</keyword>
<dbReference type="CDD" id="cd03230">
    <property type="entry name" value="ABC_DR_subfamily_A"/>
    <property type="match status" value="1"/>
</dbReference>